<dbReference type="Proteomes" id="UP000034246">
    <property type="component" value="Unassembled WGS sequence"/>
</dbReference>
<evidence type="ECO:0000313" key="2">
    <source>
        <dbReference type="EMBL" id="KKR11382.1"/>
    </source>
</evidence>
<evidence type="ECO:0000259" key="1">
    <source>
        <dbReference type="Pfam" id="PF12172"/>
    </source>
</evidence>
<dbReference type="AlphaFoldDB" id="A0A0G0RCF8"/>
<dbReference type="InterPro" id="IPR022002">
    <property type="entry name" value="ChsH2_Znr"/>
</dbReference>
<dbReference type="PANTHER" id="PTHR34075">
    <property type="entry name" value="BLR3430 PROTEIN"/>
    <property type="match status" value="1"/>
</dbReference>
<dbReference type="Gene3D" id="6.10.30.10">
    <property type="match status" value="1"/>
</dbReference>
<accession>A0A0G0RCF8</accession>
<dbReference type="Pfam" id="PF12172">
    <property type="entry name" value="zf-ChsH2"/>
    <property type="match status" value="1"/>
</dbReference>
<name>A0A0G0RCF8_9BACT</name>
<gene>
    <name evidence="2" type="ORF">UT39_C0008G0015</name>
</gene>
<organism evidence="2 3">
    <name type="scientific">Candidatus Woesebacteria bacterium GW2011_GWA1_39_21</name>
    <dbReference type="NCBI Taxonomy" id="1618550"/>
    <lineage>
        <taxon>Bacteria</taxon>
        <taxon>Candidatus Woeseibacteriota</taxon>
    </lineage>
</organism>
<dbReference type="PANTHER" id="PTHR34075:SF5">
    <property type="entry name" value="BLR3430 PROTEIN"/>
    <property type="match status" value="1"/>
</dbReference>
<reference evidence="2 3" key="1">
    <citation type="journal article" date="2015" name="Nature">
        <title>rRNA introns, odd ribosomes, and small enigmatic genomes across a large radiation of phyla.</title>
        <authorList>
            <person name="Brown C.T."/>
            <person name="Hug L.A."/>
            <person name="Thomas B.C."/>
            <person name="Sharon I."/>
            <person name="Castelle C.J."/>
            <person name="Singh A."/>
            <person name="Wilkins M.J."/>
            <person name="Williams K.H."/>
            <person name="Banfield J.F."/>
        </authorList>
    </citation>
    <scope>NUCLEOTIDE SEQUENCE [LARGE SCALE GENOMIC DNA]</scope>
</reference>
<feature type="domain" description="ChsH2 rubredoxin-like zinc ribbon" evidence="1">
    <location>
        <begin position="11"/>
        <end position="41"/>
    </location>
</feature>
<comment type="caution">
    <text evidence="2">The sequence shown here is derived from an EMBL/GenBank/DDBJ whole genome shotgun (WGS) entry which is preliminary data.</text>
</comment>
<evidence type="ECO:0000313" key="3">
    <source>
        <dbReference type="Proteomes" id="UP000034246"/>
    </source>
</evidence>
<dbReference type="SUPFAM" id="SSF50249">
    <property type="entry name" value="Nucleic acid-binding proteins"/>
    <property type="match status" value="1"/>
</dbReference>
<dbReference type="InterPro" id="IPR012340">
    <property type="entry name" value="NA-bd_OB-fold"/>
</dbReference>
<sequence>MEIPRHWRLKLERYRLIGRQCPHCQAKIFPRRGVCTDCGGETTINEHLSEKGQIYSFTVMHEASAVTPTSQ</sequence>
<dbReference type="EMBL" id="LBWP01000008">
    <property type="protein sequence ID" value="KKR11382.1"/>
    <property type="molecule type" value="Genomic_DNA"/>
</dbReference>
<dbReference type="InterPro" id="IPR052513">
    <property type="entry name" value="Thioester_dehydratase-like"/>
</dbReference>
<dbReference type="STRING" id="1618550.UT39_C0008G0015"/>
<proteinExistence type="predicted"/>
<protein>
    <recommendedName>
        <fullName evidence="1">ChsH2 rubredoxin-like zinc ribbon domain-containing protein</fullName>
    </recommendedName>
</protein>